<evidence type="ECO:0000313" key="2">
    <source>
        <dbReference type="EMBL" id="KAL0955957.1"/>
    </source>
</evidence>
<comment type="caution">
    <text evidence="2">The sequence shown here is derived from an EMBL/GenBank/DDBJ whole genome shotgun (WGS) entry which is preliminary data.</text>
</comment>
<keyword evidence="1" id="KW-0472">Membrane</keyword>
<protein>
    <submittedName>
        <fullName evidence="2">Uncharacterized protein</fullName>
    </submittedName>
</protein>
<feature type="transmembrane region" description="Helical" evidence="1">
    <location>
        <begin position="121"/>
        <end position="141"/>
    </location>
</feature>
<feature type="transmembrane region" description="Helical" evidence="1">
    <location>
        <begin position="153"/>
        <end position="175"/>
    </location>
</feature>
<feature type="transmembrane region" description="Helical" evidence="1">
    <location>
        <begin position="265"/>
        <end position="287"/>
    </location>
</feature>
<keyword evidence="1" id="KW-1133">Transmembrane helix</keyword>
<keyword evidence="1" id="KW-0812">Transmembrane</keyword>
<keyword evidence="3" id="KW-1185">Reference proteome</keyword>
<accession>A0ABR3JKA3</accession>
<name>A0ABR3JKA3_9AGAR</name>
<evidence type="ECO:0000313" key="3">
    <source>
        <dbReference type="Proteomes" id="UP001556367"/>
    </source>
</evidence>
<proteinExistence type="predicted"/>
<feature type="transmembrane region" description="Helical" evidence="1">
    <location>
        <begin position="195"/>
        <end position="215"/>
    </location>
</feature>
<feature type="transmembrane region" description="Helical" evidence="1">
    <location>
        <begin position="235"/>
        <end position="259"/>
    </location>
</feature>
<reference evidence="3" key="1">
    <citation type="submission" date="2024-06" db="EMBL/GenBank/DDBJ databases">
        <title>Multi-omics analyses provide insights into the biosynthesis of the anticancer antibiotic pleurotin in Hohenbuehelia grisea.</title>
        <authorList>
            <person name="Weaver J.A."/>
            <person name="Alberti F."/>
        </authorList>
    </citation>
    <scope>NUCLEOTIDE SEQUENCE [LARGE SCALE GENOMIC DNA]</scope>
    <source>
        <strain evidence="3">T-177</strain>
    </source>
</reference>
<organism evidence="2 3">
    <name type="scientific">Hohenbuehelia grisea</name>
    <dbReference type="NCBI Taxonomy" id="104357"/>
    <lineage>
        <taxon>Eukaryota</taxon>
        <taxon>Fungi</taxon>
        <taxon>Dikarya</taxon>
        <taxon>Basidiomycota</taxon>
        <taxon>Agaricomycotina</taxon>
        <taxon>Agaricomycetes</taxon>
        <taxon>Agaricomycetidae</taxon>
        <taxon>Agaricales</taxon>
        <taxon>Pleurotineae</taxon>
        <taxon>Pleurotaceae</taxon>
        <taxon>Hohenbuehelia</taxon>
    </lineage>
</organism>
<feature type="transmembrane region" description="Helical" evidence="1">
    <location>
        <begin position="35"/>
        <end position="56"/>
    </location>
</feature>
<feature type="transmembrane region" description="Helical" evidence="1">
    <location>
        <begin position="68"/>
        <end position="91"/>
    </location>
</feature>
<evidence type="ECO:0000256" key="1">
    <source>
        <dbReference type="SAM" id="Phobius"/>
    </source>
</evidence>
<sequence>MPVGRSSLTPRSNPFAPDETSDQIFAEHGWLQGTILSAVAYGAVVVLFPMCFYQLADKIDRSNYRLKLGLLVYVSTIFTLSTLFMGSLAQFTQLAFIDNRNYPGGPGRYEVEMFPIPVDDIGSVTFVLSNCLCDGLIIWRFIVIYRNCRFSSFVVASLPCLLYLASITMGLFWLIQISTTSPFKASGVNWTLPYFTLSLSVNIFITIAIVVRLLIHRHRITSAFGWRHGAHYTSIATMIVESATISSSFYLLFLIPYVATPTSASLSFVFLPSMGQVQIIATLLIMYRVASGNSWDTARVESVISIRQHPIRMSQAMRVKPVDGTSISLVNDAAKHNIALDVQVDNSPRRSTSQERV</sequence>
<gene>
    <name evidence="2" type="ORF">HGRIS_002139</name>
</gene>
<dbReference type="Proteomes" id="UP001556367">
    <property type="component" value="Unassembled WGS sequence"/>
</dbReference>
<dbReference type="EMBL" id="JASNQZ010000006">
    <property type="protein sequence ID" value="KAL0955957.1"/>
    <property type="molecule type" value="Genomic_DNA"/>
</dbReference>